<feature type="compositionally biased region" description="Polar residues" evidence="1">
    <location>
        <begin position="432"/>
        <end position="457"/>
    </location>
</feature>
<dbReference type="SUPFAM" id="SSF52540">
    <property type="entry name" value="P-loop containing nucleoside triphosphate hydrolases"/>
    <property type="match status" value="1"/>
</dbReference>
<keyword evidence="4" id="KW-1185">Reference proteome</keyword>
<dbReference type="PANTHER" id="PTHR22796:SF1">
    <property type="entry name" value="VWFA DOMAIN-CONTAINING PROTEIN"/>
    <property type="match status" value="1"/>
</dbReference>
<comment type="caution">
    <text evidence="3">The sequence shown here is derived from an EMBL/GenBank/DDBJ whole genome shotgun (WGS) entry which is preliminary data.</text>
</comment>
<dbReference type="Gene3D" id="3.40.50.410">
    <property type="entry name" value="von Willebrand factor, type A domain"/>
    <property type="match status" value="1"/>
</dbReference>
<sequence>MSDENSDTSLQSSENKSNDHQNDINSCQFDGNMSNCPKKADITEVVYEKDTIMQDDDTVEISTGHQNCELNLENIAIEIDPEPEKNSKSKKDSETTCILSDGNKKIYIKAVADKKDTTMEDEDTAENSTDHHQNSKSKQAPDLCDDIPGLYRLLDLCMDEGSNGLVDKIIISDQHVKRLCNELVPNSFKSISKIDYKKLNSKRVHLIGCYGRNEMIAKFLLNKNIIDQTNYELLISSTNMTLRPDFASSNRKKNLTNMHRYLTKLTEHQICIMSETDLDNIDWNEGNYNEISRFYDYQVTKSQEQKENFELHPGFKVHIQKLSTRDNNLASGGIPLHPLIIESISNQTLLTREILPVEKETKERDKRFDSIEKLREYFKMKFESQKCALHLSRKLKMKDLEIIKKAEVIEKIALQLLSKSYSRFEEILTDANSAKDQNPDSSQAKAGFQTDKNSNDSNSEEIKNPNQTMRLVDEATFRELQNEYSHIYSEIQAAVKRINDLSWQEIKKRYIFARVWNSYNQELTISDIFFDKTKDLNSLVKKIIQPAKEGGFQKFINFLTKTYSANEIMQTLNEEEKNTSDEIFIRQLIKDNVDIFILKKFFEKYENWRMNIFPHEVKRISQKILSHNNISAYIAPIEHEFGLKERDIELENVERICVKTELKYPDGEPFVVLDLEKKKENYRCASYKMLYKIETTRPARLRITLLQTQLSEQDTLELEENEFYIPQPILCGRSNGNFFEIDPEVFEFRHIAQVGKKFIVFLWNKNAKKLEIYFEVINCLAKAISSQKAVKKINSGEHFMISVNELKGLIGIYNNEEGVLNTYKFEQDQTKLYLHYRNIKLYQWYNDVPDIAHFFFIKSTEDICFVERDGRARIYNLVNDSFRPGIAQIPPDTINVCSTPDGTCIVAFVEKIEEEIVITSKPDKNLESKNETQVKKLVRGYVYFCEKFSERASKIVDISFIKSPEMFQFSMFKNRQMHLATIDQEKGTFNSSIVKITHRKAQYRFEKQPQQKALGKVIVESQQPYDVVGKETHFTRSHVGDLIVIGDEKKEISEIITDTVLRIFSQFDNIEYGVWKEFSIETRKTINGLFDVYSMVFTKYAVTNPIGRVDNPLSLTVVVDNSTKNLEIKKYTVKVQKYIEKMFSKFEKVTEKPLGHLEYFSTGFTTFQDIKDNFTIHQFGEWMVDFFCLIPLQIAVARDGEFIPLQDGLSSSEIENPNLDEGFGYIGSVCKAISFGWYEAIFETYAHLEVKVISSMGEQSCGKSYLLNHLLGSTFDGSAKRCTEGVWMSLVKTNETLYVALDFEGLASIERTPQEETFLQLFNAALSNLVLFKSQFAVSRDISSMFQRFQDRTNYFKDDPDIFQARFCIIIKDVAESDRNDIVSEFYSKFSKIVDKEEQDNFITKLYRNEMTISPWPVFNKLSFYTTFKQLKMKIDEQGSKYKNAKIFVEKIKVLMTKLKVCDWESVQGTLITIRTLELKKYMKDAISQGFEQKDDDSFLSSENTTQPANDIQHLMYRDDGKSILDPELLLSDIFDNVNHEVDVKLMPDAGLILLKDNINLVDLSLELRNFFEENIQARDQSSDSQWFYRLETFYKFIIDRRIKRVQQWFSQNTSRFPDDHNEIIIAKYVLEQEITRLKLFWNFCRLRCDNCGLACLKASQHNDNENDAIHDCLTDHGCHSACRFQEIHLDETIPKCAKFAGHEGYHTCSAKHSCGASCVYSGKRNCQSKCTKDIDHETMTGNEVHLCEATRHYCGALCSLRADTQKGNYECRNTCIIPCEESHEVHKCENEVCPIECPIAKCRRRCESRDHFHAKENVDHFCGEEHQCPNQCEGPGICKTVVEPTEIVKEEAEYVNKYGSFKYTKHFQNSQRFRCCIMIPPYKFKHEGKHAHGEMHKCNITCPNDLGKHIIEENKKRNFHFCDVKCPHCDYYCTLPYDHGRKDNSEHDTIHGNMFLTTFTCDDEEFEFEGHRLVVGDGGDFVCCHKVCENKGRHRHIDFCKHPAVCKNLTGGKKEEISEHIDANISPYPNRKKDFISHRVFWERTKFRDFKKCDHECVDEIHHKDMDGKVPIKRSPFFLQNPETNFHIVFVVDRSGSMGSSDCKPRRWTIKSRHNNRLGAVYEAVYTFIKTRKNSGKATRVGRSTADRDITSLILFNDVTTVAFENQSLSNTEELLNKMMESNPCGGTSYYKGIKKAAEIIENSKRQVLY</sequence>
<feature type="domain" description="VWFA" evidence="2">
    <location>
        <begin position="2089"/>
        <end position="2206"/>
    </location>
</feature>
<feature type="region of interest" description="Disordered" evidence="1">
    <location>
        <begin position="432"/>
        <end position="468"/>
    </location>
</feature>
<organism evidence="3 4">
    <name type="scientific">Ambispora gerdemannii</name>
    <dbReference type="NCBI Taxonomy" id="144530"/>
    <lineage>
        <taxon>Eukaryota</taxon>
        <taxon>Fungi</taxon>
        <taxon>Fungi incertae sedis</taxon>
        <taxon>Mucoromycota</taxon>
        <taxon>Glomeromycotina</taxon>
        <taxon>Glomeromycetes</taxon>
        <taxon>Archaeosporales</taxon>
        <taxon>Ambisporaceae</taxon>
        <taxon>Ambispora</taxon>
    </lineage>
</organism>
<dbReference type="InterPro" id="IPR036465">
    <property type="entry name" value="vWFA_dom_sf"/>
</dbReference>
<name>A0A9N9AZJ4_9GLOM</name>
<evidence type="ECO:0000313" key="4">
    <source>
        <dbReference type="Proteomes" id="UP000789831"/>
    </source>
</evidence>
<protein>
    <submittedName>
        <fullName evidence="3">10484_t:CDS:1</fullName>
    </submittedName>
</protein>
<dbReference type="Gene3D" id="3.40.50.300">
    <property type="entry name" value="P-loop containing nucleotide triphosphate hydrolases"/>
    <property type="match status" value="1"/>
</dbReference>
<dbReference type="EMBL" id="CAJVPL010001033">
    <property type="protein sequence ID" value="CAG8548283.1"/>
    <property type="molecule type" value="Genomic_DNA"/>
</dbReference>
<dbReference type="InterPro" id="IPR002035">
    <property type="entry name" value="VWF_A"/>
</dbReference>
<reference evidence="3" key="1">
    <citation type="submission" date="2021-06" db="EMBL/GenBank/DDBJ databases">
        <authorList>
            <person name="Kallberg Y."/>
            <person name="Tangrot J."/>
            <person name="Rosling A."/>
        </authorList>
    </citation>
    <scope>NUCLEOTIDE SEQUENCE</scope>
    <source>
        <strain evidence="3">MT106</strain>
    </source>
</reference>
<gene>
    <name evidence="3" type="ORF">AGERDE_LOCUS6533</name>
</gene>
<dbReference type="InterPro" id="IPR027417">
    <property type="entry name" value="P-loop_NTPase"/>
</dbReference>
<dbReference type="SUPFAM" id="SSF53300">
    <property type="entry name" value="vWA-like"/>
    <property type="match status" value="1"/>
</dbReference>
<dbReference type="PANTHER" id="PTHR22796">
    <property type="entry name" value="URG4-RELATED"/>
    <property type="match status" value="1"/>
</dbReference>
<dbReference type="CDD" id="cd00198">
    <property type="entry name" value="vWFA"/>
    <property type="match status" value="1"/>
</dbReference>
<dbReference type="Pfam" id="PF13519">
    <property type="entry name" value="VWA_2"/>
    <property type="match status" value="1"/>
</dbReference>
<dbReference type="Proteomes" id="UP000789831">
    <property type="component" value="Unassembled WGS sequence"/>
</dbReference>
<feature type="region of interest" description="Disordered" evidence="1">
    <location>
        <begin position="116"/>
        <end position="141"/>
    </location>
</feature>
<evidence type="ECO:0000259" key="2">
    <source>
        <dbReference type="Pfam" id="PF13519"/>
    </source>
</evidence>
<dbReference type="OrthoDB" id="2343366at2759"/>
<evidence type="ECO:0000313" key="3">
    <source>
        <dbReference type="EMBL" id="CAG8548283.1"/>
    </source>
</evidence>
<feature type="region of interest" description="Disordered" evidence="1">
    <location>
        <begin position="1"/>
        <end position="35"/>
    </location>
</feature>
<accession>A0A9N9AZJ4</accession>
<evidence type="ECO:0000256" key="1">
    <source>
        <dbReference type="SAM" id="MobiDB-lite"/>
    </source>
</evidence>
<feature type="compositionally biased region" description="Polar residues" evidence="1">
    <location>
        <begin position="23"/>
        <end position="35"/>
    </location>
</feature>
<proteinExistence type="predicted"/>